<evidence type="ECO:0000256" key="4">
    <source>
        <dbReference type="ARBA" id="ARBA00022723"/>
    </source>
</evidence>
<sequence>MFRVVQEISFCYGHRLLNYTGKCQHLHGHNARALVTLEAESLDDRGMVIDFGDIKRSLQTWIDEQIDHRMLLCRDDPALPVLKDLGEPVFEMDSNPTAENIARLIFEEAERRGLPVVEVVLWETPRSSATYRRRP</sequence>
<keyword evidence="4 8" id="KW-0479">Metal-binding</keyword>
<evidence type="ECO:0000256" key="5">
    <source>
        <dbReference type="ARBA" id="ARBA00022833"/>
    </source>
</evidence>
<comment type="cofactor">
    <cofactor evidence="8 10">
        <name>Zn(2+)</name>
        <dbReference type="ChEBI" id="CHEBI:29105"/>
    </cofactor>
    <text evidence="8 10">Binds 1 zinc ion per subunit.</text>
</comment>
<feature type="active site" description="Charge relay system" evidence="9">
    <location>
        <position position="68"/>
    </location>
</feature>
<reference evidence="11 12" key="1">
    <citation type="submission" date="2019-02" db="EMBL/GenBank/DDBJ databases">
        <title>Deep-cultivation of Planctomycetes and their phenomic and genomic characterization uncovers novel biology.</title>
        <authorList>
            <person name="Wiegand S."/>
            <person name="Jogler M."/>
            <person name="Boedeker C."/>
            <person name="Pinto D."/>
            <person name="Vollmers J."/>
            <person name="Rivas-Marin E."/>
            <person name="Kohn T."/>
            <person name="Peeters S.H."/>
            <person name="Heuer A."/>
            <person name="Rast P."/>
            <person name="Oberbeckmann S."/>
            <person name="Bunk B."/>
            <person name="Jeske O."/>
            <person name="Meyerdierks A."/>
            <person name="Storesund J.E."/>
            <person name="Kallscheuer N."/>
            <person name="Luecker S."/>
            <person name="Lage O.M."/>
            <person name="Pohl T."/>
            <person name="Merkel B.J."/>
            <person name="Hornburger P."/>
            <person name="Mueller R.-W."/>
            <person name="Bruemmer F."/>
            <person name="Labrenz M."/>
            <person name="Spormann A.M."/>
            <person name="Op den Camp H."/>
            <person name="Overmann J."/>
            <person name="Amann R."/>
            <person name="Jetten M.S.M."/>
            <person name="Mascher T."/>
            <person name="Medema M.H."/>
            <person name="Devos D.P."/>
            <person name="Kaster A.-K."/>
            <person name="Ovreas L."/>
            <person name="Rohde M."/>
            <person name="Galperin M.Y."/>
            <person name="Jogler C."/>
        </authorList>
    </citation>
    <scope>NUCLEOTIDE SEQUENCE [LARGE SCALE GENOMIC DNA]</scope>
    <source>
        <strain evidence="11 12">Mal4</strain>
    </source>
</reference>
<feature type="active site" description="Charge relay system" evidence="9">
    <location>
        <position position="123"/>
    </location>
</feature>
<dbReference type="InterPro" id="IPR038418">
    <property type="entry name" value="6-PTP_synth/QueD_sf"/>
</dbReference>
<feature type="binding site" evidence="10">
    <location>
        <position position="29"/>
    </location>
    <ligand>
        <name>Zn(2+)</name>
        <dbReference type="ChEBI" id="CHEBI:29105"/>
    </ligand>
</feature>
<dbReference type="Proteomes" id="UP000320496">
    <property type="component" value="Chromosome"/>
</dbReference>
<comment type="catalytic activity">
    <reaction evidence="7 8">
        <text>7,8-dihydroneopterin 3'-triphosphate + H2O = 6-carboxy-5,6,7,8-tetrahydropterin + triphosphate + acetaldehyde + 2 H(+)</text>
        <dbReference type="Rhea" id="RHEA:27966"/>
        <dbReference type="ChEBI" id="CHEBI:15343"/>
        <dbReference type="ChEBI" id="CHEBI:15377"/>
        <dbReference type="ChEBI" id="CHEBI:15378"/>
        <dbReference type="ChEBI" id="CHEBI:18036"/>
        <dbReference type="ChEBI" id="CHEBI:58462"/>
        <dbReference type="ChEBI" id="CHEBI:61032"/>
        <dbReference type="EC" id="4.1.2.50"/>
    </reaction>
</comment>
<dbReference type="OrthoDB" id="9804698at2"/>
<evidence type="ECO:0000313" key="11">
    <source>
        <dbReference type="EMBL" id="QDU38302.1"/>
    </source>
</evidence>
<feature type="active site" description="Proton acceptor" evidence="9">
    <location>
        <position position="23"/>
    </location>
</feature>
<comment type="similarity">
    <text evidence="2 8">Belongs to the PTPS family. QueD subfamily.</text>
</comment>
<dbReference type="GO" id="GO:0070497">
    <property type="term" value="F:6-carboxytetrahydropterin synthase activity"/>
    <property type="evidence" value="ECO:0007669"/>
    <property type="project" value="UniProtKB-EC"/>
</dbReference>
<dbReference type="SUPFAM" id="SSF55620">
    <property type="entry name" value="Tetrahydrobiopterin biosynthesis enzymes-like"/>
    <property type="match status" value="1"/>
</dbReference>
<evidence type="ECO:0000256" key="9">
    <source>
        <dbReference type="PIRSR" id="PIRSR006113-1"/>
    </source>
</evidence>
<dbReference type="RefSeq" id="WP_145369597.1">
    <property type="nucleotide sequence ID" value="NZ_CP036275.1"/>
</dbReference>
<dbReference type="AlphaFoldDB" id="A0A517Z730"/>
<evidence type="ECO:0000256" key="7">
    <source>
        <dbReference type="ARBA" id="ARBA00048807"/>
    </source>
</evidence>
<evidence type="ECO:0000256" key="1">
    <source>
        <dbReference type="ARBA" id="ARBA00005061"/>
    </source>
</evidence>
<comment type="pathway">
    <text evidence="1 8">Purine metabolism; 7-cyano-7-deazaguanine biosynthesis.</text>
</comment>
<dbReference type="Gene3D" id="3.30.479.10">
    <property type="entry name" value="6-pyruvoyl tetrahydropterin synthase/QueD"/>
    <property type="match status" value="1"/>
</dbReference>
<feature type="binding site" evidence="10">
    <location>
        <position position="14"/>
    </location>
    <ligand>
        <name>Zn(2+)</name>
        <dbReference type="ChEBI" id="CHEBI:29105"/>
    </ligand>
</feature>
<dbReference type="PANTHER" id="PTHR12589:SF7">
    <property type="entry name" value="6-PYRUVOYL TETRAHYDROBIOPTERIN SYNTHASE"/>
    <property type="match status" value="1"/>
</dbReference>
<feature type="binding site" evidence="10">
    <location>
        <position position="27"/>
    </location>
    <ligand>
        <name>Zn(2+)</name>
        <dbReference type="ChEBI" id="CHEBI:29105"/>
    </ligand>
</feature>
<dbReference type="EMBL" id="CP036275">
    <property type="protein sequence ID" value="QDU38302.1"/>
    <property type="molecule type" value="Genomic_DNA"/>
</dbReference>
<gene>
    <name evidence="11" type="primary">queD</name>
    <name evidence="11" type="ORF">Mal4_26290</name>
</gene>
<dbReference type="GO" id="GO:0008616">
    <property type="term" value="P:tRNA queuosine(34) biosynthetic process"/>
    <property type="evidence" value="ECO:0007669"/>
    <property type="project" value="UniProtKB-KW"/>
</dbReference>
<dbReference type="GO" id="GO:0046872">
    <property type="term" value="F:metal ion binding"/>
    <property type="evidence" value="ECO:0007669"/>
    <property type="project" value="UniProtKB-KW"/>
</dbReference>
<proteinExistence type="inferred from homology"/>
<keyword evidence="12" id="KW-1185">Reference proteome</keyword>
<keyword evidence="6 8" id="KW-0456">Lyase</keyword>
<keyword evidence="8" id="KW-0671">Queuosine biosynthesis</keyword>
<dbReference type="UniPathway" id="UPA00391"/>
<evidence type="ECO:0000256" key="6">
    <source>
        <dbReference type="ARBA" id="ARBA00023239"/>
    </source>
</evidence>
<evidence type="ECO:0000313" key="12">
    <source>
        <dbReference type="Proteomes" id="UP000320496"/>
    </source>
</evidence>
<dbReference type="EC" id="4.-.-.-" evidence="8"/>
<organism evidence="11 12">
    <name type="scientific">Maioricimonas rarisocia</name>
    <dbReference type="NCBI Taxonomy" id="2528026"/>
    <lineage>
        <taxon>Bacteria</taxon>
        <taxon>Pseudomonadati</taxon>
        <taxon>Planctomycetota</taxon>
        <taxon>Planctomycetia</taxon>
        <taxon>Planctomycetales</taxon>
        <taxon>Planctomycetaceae</taxon>
        <taxon>Maioricimonas</taxon>
    </lineage>
</organism>
<dbReference type="InterPro" id="IPR007115">
    <property type="entry name" value="6-PTP_synth/QueD"/>
</dbReference>
<dbReference type="PANTHER" id="PTHR12589">
    <property type="entry name" value="PYRUVOYL TETRAHYDROBIOPTERIN SYNTHASE"/>
    <property type="match status" value="1"/>
</dbReference>
<evidence type="ECO:0000256" key="8">
    <source>
        <dbReference type="PIRNR" id="PIRNR006113"/>
    </source>
</evidence>
<evidence type="ECO:0000256" key="10">
    <source>
        <dbReference type="PIRSR" id="PIRSR006113-2"/>
    </source>
</evidence>
<evidence type="ECO:0000256" key="3">
    <source>
        <dbReference type="ARBA" id="ARBA00018141"/>
    </source>
</evidence>
<dbReference type="PIRSF" id="PIRSF006113">
    <property type="entry name" value="PTP_synth"/>
    <property type="match status" value="1"/>
</dbReference>
<dbReference type="Pfam" id="PF01242">
    <property type="entry name" value="PTPS"/>
    <property type="match status" value="1"/>
</dbReference>
<accession>A0A517Z730</accession>
<protein>
    <recommendedName>
        <fullName evidence="3 8">6-carboxy-5,6,7,8-tetrahydropterin synthase</fullName>
        <ecNumber evidence="8">4.-.-.-</ecNumber>
    </recommendedName>
</protein>
<dbReference type="KEGG" id="mri:Mal4_26290"/>
<name>A0A517Z730_9PLAN</name>
<keyword evidence="5 8" id="KW-0862">Zinc</keyword>
<evidence type="ECO:0000256" key="2">
    <source>
        <dbReference type="ARBA" id="ARBA00008900"/>
    </source>
</evidence>